<protein>
    <recommendedName>
        <fullName evidence="4 9">Heme exporter protein C</fullName>
    </recommendedName>
    <alternativeName>
        <fullName evidence="9">Cytochrome c-type biogenesis protein</fullName>
    </alternativeName>
</protein>
<comment type="caution">
    <text evidence="11">The sequence shown here is derived from an EMBL/GenBank/DDBJ whole genome shotgun (WGS) entry which is preliminary data.</text>
</comment>
<keyword evidence="11" id="KW-0456">Lyase</keyword>
<evidence type="ECO:0000256" key="1">
    <source>
        <dbReference type="ARBA" id="ARBA00002442"/>
    </source>
</evidence>
<dbReference type="InterPro" id="IPR003557">
    <property type="entry name" value="Cyt_c_biogenesis_CcmC"/>
</dbReference>
<feature type="transmembrane region" description="Helical" evidence="9">
    <location>
        <begin position="67"/>
        <end position="92"/>
    </location>
</feature>
<dbReference type="AlphaFoldDB" id="A0A090NXV7"/>
<dbReference type="Proteomes" id="UP000017944">
    <property type="component" value="Unassembled WGS sequence"/>
</dbReference>
<dbReference type="PATRIC" id="fig|1401327.3.peg.1498"/>
<feature type="transmembrane region" description="Helical" evidence="9">
    <location>
        <begin position="210"/>
        <end position="229"/>
    </location>
</feature>
<dbReference type="GO" id="GO:0005886">
    <property type="term" value="C:plasma membrane"/>
    <property type="evidence" value="ECO:0007669"/>
    <property type="project" value="UniProtKB-SubCell"/>
</dbReference>
<reference evidence="11 12" key="1">
    <citation type="submission" date="2013-10" db="EMBL/GenBank/DDBJ databases">
        <title>Draft genomes and the virulence plasmids of Sd1617 vaccine constructs: WRSd3 and WRSd5.</title>
        <authorList>
            <person name="Aksomboon Vongsawan A."/>
            <person name="Venkatesan M.M."/>
            <person name="Vaisvil B."/>
            <person name="Emel G."/>
            <person name="Kepatral V."/>
            <person name="Sethabutr O."/>
            <person name="Serichantalergs O."/>
            <person name="Mason C."/>
        </authorList>
    </citation>
    <scope>NUCLEOTIDE SEQUENCE [LARGE SCALE GENOMIC DNA]</scope>
    <source>
        <strain evidence="11 12">WRSd3</strain>
    </source>
</reference>
<organism evidence="11 12">
    <name type="scientific">Shigella dysenteriae WRSd3</name>
    <dbReference type="NCBI Taxonomy" id="1401327"/>
    <lineage>
        <taxon>Bacteria</taxon>
        <taxon>Pseudomonadati</taxon>
        <taxon>Pseudomonadota</taxon>
        <taxon>Gammaproteobacteria</taxon>
        <taxon>Enterobacterales</taxon>
        <taxon>Enterobacteriaceae</taxon>
        <taxon>Shigella</taxon>
    </lineage>
</organism>
<comment type="similarity">
    <text evidence="3 9">Belongs to the CcmC/CycZ/HelC family.</text>
</comment>
<evidence type="ECO:0000256" key="3">
    <source>
        <dbReference type="ARBA" id="ARBA00005840"/>
    </source>
</evidence>
<evidence type="ECO:0000259" key="10">
    <source>
        <dbReference type="Pfam" id="PF01578"/>
    </source>
</evidence>
<evidence type="ECO:0000256" key="5">
    <source>
        <dbReference type="ARBA" id="ARBA00022692"/>
    </source>
</evidence>
<dbReference type="PRINTS" id="PR01386">
    <property type="entry name" value="CCMCBIOGNSIS"/>
</dbReference>
<name>A0A090NXV7_SHIDY</name>
<keyword evidence="9" id="KW-1003">Cell membrane</keyword>
<feature type="domain" description="Cytochrome c assembly protein" evidence="10">
    <location>
        <begin position="14"/>
        <end position="192"/>
    </location>
</feature>
<dbReference type="NCBIfam" id="TIGR01191">
    <property type="entry name" value="ccmC"/>
    <property type="match status" value="1"/>
</dbReference>
<evidence type="ECO:0000256" key="9">
    <source>
        <dbReference type="RuleBase" id="RU364092"/>
    </source>
</evidence>
<comment type="subcellular location">
    <subcellularLocation>
        <location evidence="9">Cell inner membrane</location>
    </subcellularLocation>
    <subcellularLocation>
        <location evidence="2">Membrane</location>
        <topology evidence="2">Multi-pass membrane protein</topology>
    </subcellularLocation>
</comment>
<gene>
    <name evidence="9" type="primary">ccmC</name>
    <name evidence="11" type="ORF">WRSd3_01616</name>
</gene>
<evidence type="ECO:0000256" key="2">
    <source>
        <dbReference type="ARBA" id="ARBA00004141"/>
    </source>
</evidence>
<evidence type="ECO:0000256" key="8">
    <source>
        <dbReference type="ARBA" id="ARBA00023136"/>
    </source>
</evidence>
<keyword evidence="6 9" id="KW-0201">Cytochrome c-type biogenesis</keyword>
<feature type="transmembrane region" description="Helical" evidence="9">
    <location>
        <begin position="169"/>
        <end position="190"/>
    </location>
</feature>
<comment type="function">
    <text evidence="1 9">Required for the export of heme to the periplasm for the biogenesis of c-type cytochromes.</text>
</comment>
<accession>A0A090NXV7</accession>
<evidence type="ECO:0000256" key="7">
    <source>
        <dbReference type="ARBA" id="ARBA00022989"/>
    </source>
</evidence>
<dbReference type="PANTHER" id="PTHR30071:SF1">
    <property type="entry name" value="CYTOCHROME B_B6 PROTEIN-RELATED"/>
    <property type="match status" value="1"/>
</dbReference>
<evidence type="ECO:0000313" key="11">
    <source>
        <dbReference type="EMBL" id="ESU80183.1"/>
    </source>
</evidence>
<evidence type="ECO:0000256" key="6">
    <source>
        <dbReference type="ARBA" id="ARBA00022748"/>
    </source>
</evidence>
<dbReference type="EMBL" id="AXUT01000115">
    <property type="protein sequence ID" value="ESU80183.1"/>
    <property type="molecule type" value="Genomic_DNA"/>
</dbReference>
<keyword evidence="8 9" id="KW-0472">Membrane</keyword>
<proteinExistence type="inferred from homology"/>
<feature type="transmembrane region" description="Helical" evidence="9">
    <location>
        <begin position="21"/>
        <end position="47"/>
    </location>
</feature>
<sequence>MFESGIETMWKTLHQLAIPPRLYQICGWFIPWLAIASVVVLTVGWIWGFGFAPADYQQGNSYRIIYLHVPAAIWSMGIYASMAVAAFIGLVWQMKMANLAVAAMAPIGAVFTFIALVTGSAWGKPMWGTWWVWDARLTSELVLLFLYVGVIALWHAFDDRRLAGRAAGILVLIGVVNLPIIHYSVEWWNTLHQGSTRMQQSIDPAMRSPLRWSIFGFLLLSATLTLMRMRNLILLMEKRRPWVSELILKRGRK</sequence>
<feature type="transmembrane region" description="Helical" evidence="9">
    <location>
        <begin position="99"/>
        <end position="121"/>
    </location>
</feature>
<dbReference type="GO" id="GO:0020037">
    <property type="term" value="F:heme binding"/>
    <property type="evidence" value="ECO:0007669"/>
    <property type="project" value="InterPro"/>
</dbReference>
<keyword evidence="5 9" id="KW-0812">Transmembrane</keyword>
<evidence type="ECO:0000313" key="12">
    <source>
        <dbReference type="Proteomes" id="UP000017944"/>
    </source>
</evidence>
<dbReference type="PANTHER" id="PTHR30071">
    <property type="entry name" value="HEME EXPORTER PROTEIN C"/>
    <property type="match status" value="1"/>
</dbReference>
<feature type="transmembrane region" description="Helical" evidence="9">
    <location>
        <begin position="141"/>
        <end position="157"/>
    </location>
</feature>
<dbReference type="GO" id="GO:0015232">
    <property type="term" value="F:heme transmembrane transporter activity"/>
    <property type="evidence" value="ECO:0007669"/>
    <property type="project" value="InterPro"/>
</dbReference>
<dbReference type="InterPro" id="IPR045062">
    <property type="entry name" value="Cyt_c_biogenesis_CcsA/CcmC"/>
</dbReference>
<dbReference type="GO" id="GO:0016829">
    <property type="term" value="F:lyase activity"/>
    <property type="evidence" value="ECO:0007669"/>
    <property type="project" value="UniProtKB-KW"/>
</dbReference>
<keyword evidence="7 9" id="KW-1133">Transmembrane helix</keyword>
<keyword evidence="9" id="KW-0997">Cell inner membrane</keyword>
<keyword evidence="9" id="KW-0813">Transport</keyword>
<dbReference type="GO" id="GO:0017004">
    <property type="term" value="P:cytochrome complex assembly"/>
    <property type="evidence" value="ECO:0007669"/>
    <property type="project" value="UniProtKB-KW"/>
</dbReference>
<dbReference type="Pfam" id="PF01578">
    <property type="entry name" value="Cytochrom_C_asm"/>
    <property type="match status" value="1"/>
</dbReference>
<evidence type="ECO:0000256" key="4">
    <source>
        <dbReference type="ARBA" id="ARBA00016463"/>
    </source>
</evidence>
<dbReference type="InterPro" id="IPR002541">
    <property type="entry name" value="Cyt_c_assembly"/>
</dbReference>